<comment type="caution">
    <text evidence="2">The sequence shown here is derived from an EMBL/GenBank/DDBJ whole genome shotgun (WGS) entry which is preliminary data.</text>
</comment>
<name>A0A235H2Z1_AZOBR</name>
<dbReference type="AlphaFoldDB" id="A0A235H2Z1"/>
<protein>
    <submittedName>
        <fullName evidence="2">Uncharacterized protein</fullName>
    </submittedName>
</protein>
<proteinExistence type="predicted"/>
<feature type="compositionally biased region" description="Basic and acidic residues" evidence="1">
    <location>
        <begin position="104"/>
        <end position="127"/>
    </location>
</feature>
<keyword evidence="2" id="KW-0614">Plasmid</keyword>
<reference evidence="2 3" key="1">
    <citation type="submission" date="2017-07" db="EMBL/GenBank/DDBJ databases">
        <title>Whole genome sequence of Azospirillum brasilense 2A1, a potential biofertilizer strain.</title>
        <authorList>
            <person name="Fontana C.A."/>
            <person name="Toffoli L.M."/>
            <person name="Salazar S.M."/>
            <person name="Puglisi E."/>
            <person name="Pedraza R."/>
            <person name="Bassi D."/>
            <person name="Cocconcelli P.S."/>
        </authorList>
    </citation>
    <scope>NUCLEOTIDE SEQUENCE [LARGE SCALE GENOMIC DNA]</scope>
    <source>
        <strain evidence="2 3">2A1</strain>
        <plasmid evidence="2">unnamed</plasmid>
    </source>
</reference>
<evidence type="ECO:0000313" key="3">
    <source>
        <dbReference type="Proteomes" id="UP000215367"/>
    </source>
</evidence>
<accession>A0A235H2Z1</accession>
<geneLocation type="plasmid" evidence="2">
    <name>unnamed</name>
</geneLocation>
<sequence length="127" mass="13275">MPAPTLISRDSLSALRAALDAARPPQISKREAVRAVEGSLRAARDRGCPDTQLLEILAAHGITITASTLRSYLSGATPKVRPPRKGAALAAKQSLDDAAPAIDHAADRRSTGPANGDERWDSATDAV</sequence>
<dbReference type="RefSeq" id="WP_094307439.1">
    <property type="nucleotide sequence ID" value="NZ_NOWT01000067.1"/>
</dbReference>
<evidence type="ECO:0000256" key="1">
    <source>
        <dbReference type="SAM" id="MobiDB-lite"/>
    </source>
</evidence>
<evidence type="ECO:0000313" key="2">
    <source>
        <dbReference type="EMBL" id="OYD80218.1"/>
    </source>
</evidence>
<dbReference type="Proteomes" id="UP000215367">
    <property type="component" value="Unassembled WGS sequence"/>
</dbReference>
<organism evidence="2 3">
    <name type="scientific">Azospirillum brasilense</name>
    <dbReference type="NCBI Taxonomy" id="192"/>
    <lineage>
        <taxon>Bacteria</taxon>
        <taxon>Pseudomonadati</taxon>
        <taxon>Pseudomonadota</taxon>
        <taxon>Alphaproteobacteria</taxon>
        <taxon>Rhodospirillales</taxon>
        <taxon>Azospirillaceae</taxon>
        <taxon>Azospirillum</taxon>
    </lineage>
</organism>
<dbReference type="EMBL" id="NOWT01000067">
    <property type="protein sequence ID" value="OYD80218.1"/>
    <property type="molecule type" value="Genomic_DNA"/>
</dbReference>
<gene>
    <name evidence="2" type="ORF">CHT98_32365</name>
</gene>
<feature type="region of interest" description="Disordered" evidence="1">
    <location>
        <begin position="75"/>
        <end position="127"/>
    </location>
</feature>